<gene>
    <name evidence="2" type="ORF">SAMN05421844_102571</name>
</gene>
<feature type="signal peptide" evidence="1">
    <location>
        <begin position="1"/>
        <end position="36"/>
    </location>
</feature>
<dbReference type="InterPro" id="IPR031485">
    <property type="entry name" value="CBP_BcsS"/>
</dbReference>
<feature type="chain" id="PRO_5046406230" evidence="1">
    <location>
        <begin position="37"/>
        <end position="255"/>
    </location>
</feature>
<name>A0ABY0NRN9_9HYPH</name>
<sequence length="255" mass="27614">MAACATAGVGACVAYRVGRAGLAGLAMVFAATPASAASIDEEEPERAPLSMVIFGSMEAGPTKTFLSVGMKRAIAGGLSESGFRLFVKAGGAQEQTHRHRPHGVTYKSETQALLGYEWRVGDSFLALYAGSDIESEQRIEAFGPSFTGTRYGARLQADLWIVPAPGMVVQANAYASSLNGRLWARLATGWQVPAGFYLGPEFEAYRERDYRKLRLGLHLTGLRFLGLEWRLSGGLQKTSDRPSAYYGTLGLHWQR</sequence>
<organism evidence="2 3">
    <name type="scientific">Bosea robiniae</name>
    <dbReference type="NCBI Taxonomy" id="1036780"/>
    <lineage>
        <taxon>Bacteria</taxon>
        <taxon>Pseudomonadati</taxon>
        <taxon>Pseudomonadota</taxon>
        <taxon>Alphaproteobacteria</taxon>
        <taxon>Hyphomicrobiales</taxon>
        <taxon>Boseaceae</taxon>
        <taxon>Bosea</taxon>
    </lineage>
</organism>
<proteinExistence type="predicted"/>
<comment type="caution">
    <text evidence="2">The sequence shown here is derived from an EMBL/GenBank/DDBJ whole genome shotgun (WGS) entry which is preliminary data.</text>
</comment>
<accession>A0ABY0NRN9</accession>
<reference evidence="2 3" key="1">
    <citation type="submission" date="2016-10" db="EMBL/GenBank/DDBJ databases">
        <authorList>
            <person name="Varghese N."/>
            <person name="Submissions S."/>
        </authorList>
    </citation>
    <scope>NUCLEOTIDE SEQUENCE [LARGE SCALE GENOMIC DNA]</scope>
    <source>
        <strain evidence="2 3">DSM 26672</strain>
    </source>
</reference>
<dbReference type="Pfam" id="PF17036">
    <property type="entry name" value="CBP_BcsS"/>
    <property type="match status" value="1"/>
</dbReference>
<keyword evidence="1" id="KW-0732">Signal</keyword>
<evidence type="ECO:0000313" key="2">
    <source>
        <dbReference type="EMBL" id="SDF99329.1"/>
    </source>
</evidence>
<evidence type="ECO:0000313" key="3">
    <source>
        <dbReference type="Proteomes" id="UP000199468"/>
    </source>
</evidence>
<keyword evidence="3" id="KW-1185">Reference proteome</keyword>
<protein>
    <submittedName>
        <fullName evidence="2">Cellulose biosynthesis protein BcsS</fullName>
    </submittedName>
</protein>
<dbReference type="Proteomes" id="UP000199468">
    <property type="component" value="Unassembled WGS sequence"/>
</dbReference>
<evidence type="ECO:0000256" key="1">
    <source>
        <dbReference type="SAM" id="SignalP"/>
    </source>
</evidence>
<dbReference type="EMBL" id="FNBZ01000002">
    <property type="protein sequence ID" value="SDF99329.1"/>
    <property type="molecule type" value="Genomic_DNA"/>
</dbReference>